<dbReference type="RefSeq" id="WP_377120330.1">
    <property type="nucleotide sequence ID" value="NZ_JBHRSD010000002.1"/>
</dbReference>
<dbReference type="InterPro" id="IPR032251">
    <property type="entry name" value="DUF4826"/>
</dbReference>
<dbReference type="Pfam" id="PF16108">
    <property type="entry name" value="DUF4826"/>
    <property type="match status" value="1"/>
</dbReference>
<keyword evidence="2" id="KW-1185">Reference proteome</keyword>
<dbReference type="Proteomes" id="UP001595453">
    <property type="component" value="Unassembled WGS sequence"/>
</dbReference>
<dbReference type="EMBL" id="JBHRSD010000002">
    <property type="protein sequence ID" value="MFC3031265.1"/>
    <property type="molecule type" value="Genomic_DNA"/>
</dbReference>
<sequence length="144" mass="16529">MNEQQANEQQVDLEELDRAWQREAFQAAQKHLAEKGIMPHSVFDKESRFLAPLCAVWKFKAQDGKKYWVITGRLPADAIEVSGAANARDALRAFSLRWQLKAEQIIQTGITDQTQADYVNLLVNRAQGLYEVYEKDHLWANEPV</sequence>
<evidence type="ECO:0000313" key="2">
    <source>
        <dbReference type="Proteomes" id="UP001595453"/>
    </source>
</evidence>
<proteinExistence type="predicted"/>
<comment type="caution">
    <text evidence="1">The sequence shown here is derived from an EMBL/GenBank/DDBJ whole genome shotgun (WGS) entry which is preliminary data.</text>
</comment>
<name>A0ABV7CFA4_9GAMM</name>
<accession>A0ABV7CFA4</accession>
<protein>
    <submittedName>
        <fullName evidence="1">DUF4826 family protein</fullName>
    </submittedName>
</protein>
<gene>
    <name evidence="1" type="ORF">ACFOEE_01830</name>
</gene>
<evidence type="ECO:0000313" key="1">
    <source>
        <dbReference type="EMBL" id="MFC3031265.1"/>
    </source>
</evidence>
<reference evidence="2" key="1">
    <citation type="journal article" date="2019" name="Int. J. Syst. Evol. Microbiol.">
        <title>The Global Catalogue of Microorganisms (GCM) 10K type strain sequencing project: providing services to taxonomists for standard genome sequencing and annotation.</title>
        <authorList>
            <consortium name="The Broad Institute Genomics Platform"/>
            <consortium name="The Broad Institute Genome Sequencing Center for Infectious Disease"/>
            <person name="Wu L."/>
            <person name="Ma J."/>
        </authorList>
    </citation>
    <scope>NUCLEOTIDE SEQUENCE [LARGE SCALE GENOMIC DNA]</scope>
    <source>
        <strain evidence="2">KCTC 42730</strain>
    </source>
</reference>
<organism evidence="1 2">
    <name type="scientific">Pseudoalteromonas fenneropenaei</name>
    <dbReference type="NCBI Taxonomy" id="1737459"/>
    <lineage>
        <taxon>Bacteria</taxon>
        <taxon>Pseudomonadati</taxon>
        <taxon>Pseudomonadota</taxon>
        <taxon>Gammaproteobacteria</taxon>
        <taxon>Alteromonadales</taxon>
        <taxon>Pseudoalteromonadaceae</taxon>
        <taxon>Pseudoalteromonas</taxon>
    </lineage>
</organism>